<feature type="domain" description="UEV" evidence="1">
    <location>
        <begin position="1"/>
        <end position="135"/>
    </location>
</feature>
<dbReference type="Gene3D" id="3.10.110.10">
    <property type="entry name" value="Ubiquitin Conjugating Enzyme"/>
    <property type="match status" value="1"/>
</dbReference>
<dbReference type="PANTHER" id="PTHR23306:SF25">
    <property type="entry name" value="TUMOR SUSCEPTIBILITY GENE 101 PROTEIN"/>
    <property type="match status" value="1"/>
</dbReference>
<organism evidence="2 3">
    <name type="scientific">Dicentrarchus labrax</name>
    <name type="common">European seabass</name>
    <name type="synonym">Morone labrax</name>
    <dbReference type="NCBI Taxonomy" id="13489"/>
    <lineage>
        <taxon>Eukaryota</taxon>
        <taxon>Metazoa</taxon>
        <taxon>Chordata</taxon>
        <taxon>Craniata</taxon>
        <taxon>Vertebrata</taxon>
        <taxon>Euteleostomi</taxon>
        <taxon>Actinopterygii</taxon>
        <taxon>Neopterygii</taxon>
        <taxon>Teleostei</taxon>
        <taxon>Neoteleostei</taxon>
        <taxon>Acanthomorphata</taxon>
        <taxon>Eupercaria</taxon>
        <taxon>Moronidae</taxon>
        <taxon>Dicentrarchus</taxon>
    </lineage>
</organism>
<dbReference type="Pfam" id="PF05743">
    <property type="entry name" value="UEV"/>
    <property type="match status" value="1"/>
</dbReference>
<dbReference type="GeneTree" id="ENSGT00940000153903"/>
<evidence type="ECO:0000313" key="3">
    <source>
        <dbReference type="Proteomes" id="UP000694389"/>
    </source>
</evidence>
<reference evidence="2" key="2">
    <citation type="submission" date="2025-09" db="UniProtKB">
        <authorList>
            <consortium name="Ensembl"/>
        </authorList>
    </citation>
    <scope>IDENTIFICATION</scope>
</reference>
<protein>
    <submittedName>
        <fullName evidence="2">Zgc:123278</fullName>
    </submittedName>
</protein>
<dbReference type="Ensembl" id="ENSDLAT00005086715.1">
    <property type="protein sequence ID" value="ENSDLAP00005067740.1"/>
    <property type="gene ID" value="ENSDLAG00005027579.1"/>
</dbReference>
<name>A0A8P4K2D0_DICLA</name>
<dbReference type="SUPFAM" id="SSF54495">
    <property type="entry name" value="UBC-like"/>
    <property type="match status" value="1"/>
</dbReference>
<evidence type="ECO:0000259" key="1">
    <source>
        <dbReference type="PROSITE" id="PS51322"/>
    </source>
</evidence>
<dbReference type="Proteomes" id="UP000694389">
    <property type="component" value="Unassembled WGS sequence"/>
</dbReference>
<dbReference type="InterPro" id="IPR008883">
    <property type="entry name" value="UEV_N"/>
</dbReference>
<dbReference type="PROSITE" id="PS51322">
    <property type="entry name" value="UEV"/>
    <property type="match status" value="1"/>
</dbReference>
<dbReference type="GO" id="GO:0043130">
    <property type="term" value="F:ubiquitin binding"/>
    <property type="evidence" value="ECO:0007669"/>
    <property type="project" value="TreeGrafter"/>
</dbReference>
<dbReference type="GO" id="GO:0000813">
    <property type="term" value="C:ESCRT I complex"/>
    <property type="evidence" value="ECO:0007669"/>
    <property type="project" value="TreeGrafter"/>
</dbReference>
<dbReference type="AlphaFoldDB" id="A0A8P4K2D0"/>
<sequence length="174" mass="20159">MVRSKITANNLFLNLWTFSTGTLNQSLFHFFTVYNDGTTKDLMSLTGTIPVMYEDKTYNIPVCLWIEESYPQTAPICYVRPTREMMVLKGKYISSNGEVLLPYLEEWKNGECDLVSLLQVMVAMFGDFPPVCMQPHPEQKASLHVISEQHQQYLCPRYKFMLIRQIQDSYLGHA</sequence>
<dbReference type="GO" id="GO:0008333">
    <property type="term" value="P:endosome to lysosome transport"/>
    <property type="evidence" value="ECO:0007669"/>
    <property type="project" value="TreeGrafter"/>
</dbReference>
<dbReference type="InterPro" id="IPR052070">
    <property type="entry name" value="ESCRT-I_UEV_domain"/>
</dbReference>
<dbReference type="InterPro" id="IPR016135">
    <property type="entry name" value="UBQ-conjugating_enzyme/RWD"/>
</dbReference>
<dbReference type="GO" id="GO:0015031">
    <property type="term" value="P:protein transport"/>
    <property type="evidence" value="ECO:0007669"/>
    <property type="project" value="InterPro"/>
</dbReference>
<dbReference type="PANTHER" id="PTHR23306">
    <property type="entry name" value="TUMOR SUSCEPTIBILITY GENE 101 PROTEIN-RELATED"/>
    <property type="match status" value="1"/>
</dbReference>
<evidence type="ECO:0000313" key="2">
    <source>
        <dbReference type="Ensembl" id="ENSDLAP00005067740.1"/>
    </source>
</evidence>
<proteinExistence type="predicted"/>
<keyword evidence="3" id="KW-1185">Reference proteome</keyword>
<dbReference type="CDD" id="cd11685">
    <property type="entry name" value="UEV_TSG101-like"/>
    <property type="match status" value="1"/>
</dbReference>
<accession>A0A8P4K2D0</accession>
<reference evidence="2" key="1">
    <citation type="submission" date="2025-08" db="UniProtKB">
        <authorList>
            <consortium name="Ensembl"/>
        </authorList>
    </citation>
    <scope>IDENTIFICATION</scope>
</reference>